<accession>K9ZZD8</accession>
<evidence type="ECO:0000256" key="1">
    <source>
        <dbReference type="SAM" id="Phobius"/>
    </source>
</evidence>
<evidence type="ECO:0000313" key="3">
    <source>
        <dbReference type="Proteomes" id="UP000010467"/>
    </source>
</evidence>
<dbReference type="RefSeq" id="WP_015234874.1">
    <property type="nucleotide sequence ID" value="NC_019793.1"/>
</dbReference>
<sequence>MKRTTLRRHPTRILILPTRFGLVFSGVAVLTLIGCVNYQLSLGYALTFLLLSLWMISAVHASRALSCTPVSLAVGPGGRTFAGEPVHFPVTLTTSADSEGLPITVKAAGTTLTIEIWAEGVARETLTLPSTRRGIFTLPVVRLSRPDPLGLWRAVQHVNTRSLSLVFPAPEENAPLPPEFAVGTAESFQQRALGDEDFHALRSYVRGDAPGRIAWRHAARTGRLHTKLFDAPGVRALRLSWDATATLRDPEARLSRLTAWVLHAERLGQAFDLELPGESLPPGAGPAHALRALSALALYDPEAKAHRAPVTAHIG</sequence>
<evidence type="ECO:0000313" key="2">
    <source>
        <dbReference type="EMBL" id="AFZ66564.1"/>
    </source>
</evidence>
<dbReference type="STRING" id="937777.Deipe_1000"/>
<reference evidence="3" key="1">
    <citation type="submission" date="2012-03" db="EMBL/GenBank/DDBJ databases">
        <title>Complete sequence of chromosome of Deinococcus peraridilitoris DSM 19664.</title>
        <authorList>
            <person name="Lucas S."/>
            <person name="Copeland A."/>
            <person name="Lapidus A."/>
            <person name="Glavina del Rio T."/>
            <person name="Dalin E."/>
            <person name="Tice H."/>
            <person name="Bruce D."/>
            <person name="Goodwin L."/>
            <person name="Pitluck S."/>
            <person name="Peters L."/>
            <person name="Mikhailova N."/>
            <person name="Lu M."/>
            <person name="Kyrpides N."/>
            <person name="Mavromatis K."/>
            <person name="Ivanova N."/>
            <person name="Brettin T."/>
            <person name="Detter J.C."/>
            <person name="Han C."/>
            <person name="Larimer F."/>
            <person name="Land M."/>
            <person name="Hauser L."/>
            <person name="Markowitz V."/>
            <person name="Cheng J.-F."/>
            <person name="Hugenholtz P."/>
            <person name="Woyke T."/>
            <person name="Wu D."/>
            <person name="Pukall R."/>
            <person name="Steenblock K."/>
            <person name="Brambilla E."/>
            <person name="Klenk H.-P."/>
            <person name="Eisen J.A."/>
        </authorList>
    </citation>
    <scope>NUCLEOTIDE SEQUENCE [LARGE SCALE GENOMIC DNA]</scope>
    <source>
        <strain evidence="3">DSM 19664 / LMG 22246 / CIP 109416 / KR-200</strain>
    </source>
</reference>
<dbReference type="PROSITE" id="PS51257">
    <property type="entry name" value="PROKAR_LIPOPROTEIN"/>
    <property type="match status" value="1"/>
</dbReference>
<keyword evidence="1" id="KW-0812">Transmembrane</keyword>
<dbReference type="EMBL" id="CP003382">
    <property type="protein sequence ID" value="AFZ66564.1"/>
    <property type="molecule type" value="Genomic_DNA"/>
</dbReference>
<keyword evidence="1" id="KW-0472">Membrane</keyword>
<proteinExistence type="predicted"/>
<dbReference type="HOGENOM" id="CLU_054568_0_1_0"/>
<dbReference type="eggNOG" id="COG1721">
    <property type="taxonomic scope" value="Bacteria"/>
</dbReference>
<gene>
    <name evidence="2" type="ordered locus">Deipe_1000</name>
</gene>
<dbReference type="AlphaFoldDB" id="K9ZZD8"/>
<dbReference type="PANTHER" id="PTHR34351">
    <property type="entry name" value="SLR1927 PROTEIN-RELATED"/>
    <property type="match status" value="1"/>
</dbReference>
<protein>
    <submittedName>
        <fullName evidence="2">Uncharacterized protein</fullName>
    </submittedName>
</protein>
<keyword evidence="1" id="KW-1133">Transmembrane helix</keyword>
<dbReference type="KEGG" id="dpd:Deipe_1000"/>
<organism evidence="2 3">
    <name type="scientific">Deinococcus peraridilitoris (strain DSM 19664 / LMG 22246 / CIP 109416 / KR-200)</name>
    <dbReference type="NCBI Taxonomy" id="937777"/>
    <lineage>
        <taxon>Bacteria</taxon>
        <taxon>Thermotogati</taxon>
        <taxon>Deinococcota</taxon>
        <taxon>Deinococci</taxon>
        <taxon>Deinococcales</taxon>
        <taxon>Deinococcaceae</taxon>
        <taxon>Deinococcus</taxon>
    </lineage>
</organism>
<dbReference type="Proteomes" id="UP000010467">
    <property type="component" value="Chromosome"/>
</dbReference>
<feature type="transmembrane region" description="Helical" evidence="1">
    <location>
        <begin position="12"/>
        <end position="34"/>
    </location>
</feature>
<dbReference type="PATRIC" id="fig|937777.3.peg.999"/>
<keyword evidence="3" id="KW-1185">Reference proteome</keyword>
<dbReference type="PANTHER" id="PTHR34351:SF1">
    <property type="entry name" value="SLR1927 PROTEIN"/>
    <property type="match status" value="1"/>
</dbReference>
<dbReference type="OrthoDB" id="9778037at2"/>
<name>K9ZZD8_DEIPD</name>